<evidence type="ECO:0000313" key="3">
    <source>
        <dbReference type="EMBL" id="QNN64338.1"/>
    </source>
</evidence>
<organism evidence="3 4">
    <name type="scientific">Sphingomonas rhizophila</name>
    <dbReference type="NCBI Taxonomy" id="2071607"/>
    <lineage>
        <taxon>Bacteria</taxon>
        <taxon>Pseudomonadati</taxon>
        <taxon>Pseudomonadota</taxon>
        <taxon>Alphaproteobacteria</taxon>
        <taxon>Sphingomonadales</taxon>
        <taxon>Sphingomonadaceae</taxon>
        <taxon>Sphingomonas</taxon>
    </lineage>
</organism>
<keyword evidence="4" id="KW-1185">Reference proteome</keyword>
<dbReference type="Proteomes" id="UP000515955">
    <property type="component" value="Chromosome"/>
</dbReference>
<gene>
    <name evidence="3" type="ORF">H9L12_08330</name>
</gene>
<sequence length="94" mass="9826">MRKTLSGGLVGFALTVFGSGPATAADYTIVANVTGTEFTVPCDPQIPSCNAFTPYSATVERFVSLDLVTGDNQFFSGTRDNGGLLSGTNQRQAK</sequence>
<dbReference type="AlphaFoldDB" id="A0A7G9S913"/>
<evidence type="ECO:0000313" key="4">
    <source>
        <dbReference type="Proteomes" id="UP000515955"/>
    </source>
</evidence>
<feature type="signal peptide" evidence="2">
    <location>
        <begin position="1"/>
        <end position="24"/>
    </location>
</feature>
<name>A0A7G9S913_9SPHN</name>
<feature type="chain" id="PRO_5028809025" evidence="2">
    <location>
        <begin position="25"/>
        <end position="94"/>
    </location>
</feature>
<dbReference type="RefSeq" id="WP_187541338.1">
    <property type="nucleotide sequence ID" value="NZ_CP060717.1"/>
</dbReference>
<dbReference type="KEGG" id="srhi:H9L12_08330"/>
<accession>A0A7G9S913</accession>
<reference evidence="3 4" key="1">
    <citation type="submission" date="2020-08" db="EMBL/GenBank/DDBJ databases">
        <title>Genome sequence of Sphingomonas rhizophila KACC 19189T.</title>
        <authorList>
            <person name="Hyun D.-W."/>
            <person name="Bae J.-W."/>
        </authorList>
    </citation>
    <scope>NUCLEOTIDE SEQUENCE [LARGE SCALE GENOMIC DNA]</scope>
    <source>
        <strain evidence="3 4">KACC 19189</strain>
    </source>
</reference>
<feature type="region of interest" description="Disordered" evidence="1">
    <location>
        <begin position="75"/>
        <end position="94"/>
    </location>
</feature>
<keyword evidence="2" id="KW-0732">Signal</keyword>
<proteinExistence type="predicted"/>
<evidence type="ECO:0000256" key="1">
    <source>
        <dbReference type="SAM" id="MobiDB-lite"/>
    </source>
</evidence>
<evidence type="ECO:0000256" key="2">
    <source>
        <dbReference type="SAM" id="SignalP"/>
    </source>
</evidence>
<dbReference type="EMBL" id="CP060717">
    <property type="protein sequence ID" value="QNN64338.1"/>
    <property type="molecule type" value="Genomic_DNA"/>
</dbReference>
<protein>
    <submittedName>
        <fullName evidence="3">Uncharacterized protein</fullName>
    </submittedName>
</protein>